<feature type="region of interest" description="Disordered" evidence="1">
    <location>
        <begin position="370"/>
        <end position="654"/>
    </location>
</feature>
<keyword evidence="3" id="KW-1185">Reference proteome</keyword>
<feature type="compositionally biased region" description="Polar residues" evidence="1">
    <location>
        <begin position="110"/>
        <end position="122"/>
    </location>
</feature>
<feature type="compositionally biased region" description="Polar residues" evidence="1">
    <location>
        <begin position="642"/>
        <end position="654"/>
    </location>
</feature>
<dbReference type="EMBL" id="BLXT01004630">
    <property type="protein sequence ID" value="GFO15851.1"/>
    <property type="molecule type" value="Genomic_DNA"/>
</dbReference>
<name>A0AAV4AXK6_9GAST</name>
<comment type="caution">
    <text evidence="2">The sequence shown here is derived from an EMBL/GenBank/DDBJ whole genome shotgun (WGS) entry which is preliminary data.</text>
</comment>
<feature type="region of interest" description="Disordered" evidence="1">
    <location>
        <begin position="50"/>
        <end position="166"/>
    </location>
</feature>
<feature type="compositionally biased region" description="Basic and acidic residues" evidence="1">
    <location>
        <begin position="417"/>
        <end position="428"/>
    </location>
</feature>
<feature type="compositionally biased region" description="Basic and acidic residues" evidence="1">
    <location>
        <begin position="379"/>
        <end position="398"/>
    </location>
</feature>
<evidence type="ECO:0000313" key="3">
    <source>
        <dbReference type="Proteomes" id="UP000735302"/>
    </source>
</evidence>
<feature type="compositionally biased region" description="Polar residues" evidence="1">
    <location>
        <begin position="518"/>
        <end position="540"/>
    </location>
</feature>
<dbReference type="AlphaFoldDB" id="A0AAV4AXK6"/>
<proteinExistence type="predicted"/>
<feature type="compositionally biased region" description="Acidic residues" evidence="1">
    <location>
        <begin position="304"/>
        <end position="316"/>
    </location>
</feature>
<feature type="region of interest" description="Disordered" evidence="1">
    <location>
        <begin position="272"/>
        <end position="327"/>
    </location>
</feature>
<accession>A0AAV4AXK6</accession>
<gene>
    <name evidence="2" type="ORF">PoB_004235600</name>
</gene>
<dbReference type="GO" id="GO:0016301">
    <property type="term" value="F:kinase activity"/>
    <property type="evidence" value="ECO:0007669"/>
    <property type="project" value="UniProtKB-KW"/>
</dbReference>
<keyword evidence="2" id="KW-0418">Kinase</keyword>
<protein>
    <submittedName>
        <fullName evidence="2">Tau-tubulin kinase 1</fullName>
    </submittedName>
</protein>
<sequence>MGPITPGHGATEVLDENLSYQEGEEQLKKPELIPLNEVDNRYVEEGVVVLSRPDADTPPAKYEQDTKAKEKSKDQEKVVCTGVEKQDTGQHRKVANIDIASSKDLGNRSGAANTSFVKQQGHGNVRGGGAGPTPAPESAVGFHAGSKTRGEKEYISPGDRLPPPGPSVGQGLPTMGVNPVGMGLTAGMLGRTRLVRLHEGPESSGVDFVNNEKVASASGNIAGGFLPPSSNAVALEAGEPSNENENMRLESQPDLASRAAITFALMQTDDKTHTQCDEGAEENATRAAPFTMASQWGVLGSSDEGSDNEDSENDDGGGDKGRKSARSRRRMMNTLADEDDHQLDSMARNSLVLLDERDGHETMRASLVFEEDNGVLSTAREDAGREEGAETLGRHADSAHPFAHHASQDRSYSSPRKMPEKLAKDIDNRIGSPLKQSSGGSPSKIVFKNREQSEDKRNKKLVALGKPPIHSSGKREKSLDVPNWGASDGSKPPSGAHLSRDPAATTAKPKSILKDKNSGMSGERNTNVDNRFSSEASEGASNGRVLVTMKDEPNSTTPREQSPRRLSASRASFPRGKDSDNASGQHIRRYSRSGPLASPRGLIDPRSLSTPDSESAPVPKPPPGQAPKNPVVTARRRRYKLASSSVSPREANSP</sequence>
<evidence type="ECO:0000313" key="2">
    <source>
        <dbReference type="EMBL" id="GFO15851.1"/>
    </source>
</evidence>
<keyword evidence="2" id="KW-0808">Transferase</keyword>
<dbReference type="Proteomes" id="UP000735302">
    <property type="component" value="Unassembled WGS sequence"/>
</dbReference>
<reference evidence="2 3" key="1">
    <citation type="journal article" date="2021" name="Elife">
        <title>Chloroplast acquisition without the gene transfer in kleptoplastic sea slugs, Plakobranchus ocellatus.</title>
        <authorList>
            <person name="Maeda T."/>
            <person name="Takahashi S."/>
            <person name="Yoshida T."/>
            <person name="Shimamura S."/>
            <person name="Takaki Y."/>
            <person name="Nagai Y."/>
            <person name="Toyoda A."/>
            <person name="Suzuki Y."/>
            <person name="Arimoto A."/>
            <person name="Ishii H."/>
            <person name="Satoh N."/>
            <person name="Nishiyama T."/>
            <person name="Hasebe M."/>
            <person name="Maruyama T."/>
            <person name="Minagawa J."/>
            <person name="Obokata J."/>
            <person name="Shigenobu S."/>
        </authorList>
    </citation>
    <scope>NUCLEOTIDE SEQUENCE [LARGE SCALE GENOMIC DNA]</scope>
</reference>
<evidence type="ECO:0000256" key="1">
    <source>
        <dbReference type="SAM" id="MobiDB-lite"/>
    </source>
</evidence>
<feature type="compositionally biased region" description="Basic and acidic residues" evidence="1">
    <location>
        <begin position="448"/>
        <end position="457"/>
    </location>
</feature>
<feature type="compositionally biased region" description="Basic and acidic residues" evidence="1">
    <location>
        <begin position="62"/>
        <end position="77"/>
    </location>
</feature>
<organism evidence="2 3">
    <name type="scientific">Plakobranchus ocellatus</name>
    <dbReference type="NCBI Taxonomy" id="259542"/>
    <lineage>
        <taxon>Eukaryota</taxon>
        <taxon>Metazoa</taxon>
        <taxon>Spiralia</taxon>
        <taxon>Lophotrochozoa</taxon>
        <taxon>Mollusca</taxon>
        <taxon>Gastropoda</taxon>
        <taxon>Heterobranchia</taxon>
        <taxon>Euthyneura</taxon>
        <taxon>Panpulmonata</taxon>
        <taxon>Sacoglossa</taxon>
        <taxon>Placobranchoidea</taxon>
        <taxon>Plakobranchidae</taxon>
        <taxon>Plakobranchus</taxon>
    </lineage>
</organism>